<sequence length="261" mass="28966">MKLFFPVRVLSLSVQIGIYMKYRALLLAAFTFLSVSSGMSMAADNKQNLDSVKQKIQMSLGMQVTSIGDAPVPGLLQVQTDKGLFYTSDDGKYFLQARIFNLDEGMRNETETTLTKMRIDGIEHFKDSVIEYKADKEKYVVNVFTDITCGYCRKLHNQMEEYNDLGITVRYLAFPRAGINSKPYQDMVSVWCSANPQKALDEAKGGENVAKASCSNQVAEQYNFGQSVGVNGTPNIVLPDGSVVPGYQPPEKLLQAIQHAS</sequence>
<keyword evidence="3 7" id="KW-0732">Signal</keyword>
<dbReference type="InterPro" id="IPR018950">
    <property type="entry name" value="DiS-bond_isomerase_DsbC/G_N"/>
</dbReference>
<dbReference type="InterPro" id="IPR033954">
    <property type="entry name" value="DiS-bond_Isoase_DsbC/G"/>
</dbReference>
<accession>A0A8H9LYI8</accession>
<dbReference type="NCBIfam" id="NF008129">
    <property type="entry name" value="PRK10877.1"/>
    <property type="match status" value="1"/>
</dbReference>
<keyword evidence="5" id="KW-1015">Disulfide bond</keyword>
<comment type="caution">
    <text evidence="10">The sequence shown here is derived from an EMBL/GenBank/DDBJ whole genome shotgun (WGS) entry which is preliminary data.</text>
</comment>
<comment type="function">
    <text evidence="7">Required for disulfide bond formation in some periplasmic proteins. Acts by transferring its disulfide bond to other proteins and is reduced in the process.</text>
</comment>
<dbReference type="Gene3D" id="3.40.30.10">
    <property type="entry name" value="Glutaredoxin"/>
    <property type="match status" value="1"/>
</dbReference>
<evidence type="ECO:0000259" key="9">
    <source>
        <dbReference type="Pfam" id="PF13098"/>
    </source>
</evidence>
<dbReference type="GO" id="GO:0042597">
    <property type="term" value="C:periplasmic space"/>
    <property type="evidence" value="ECO:0007669"/>
    <property type="project" value="UniProtKB-SubCell"/>
</dbReference>
<dbReference type="CDD" id="cd03020">
    <property type="entry name" value="DsbA_DsbC_DsbG"/>
    <property type="match status" value="1"/>
</dbReference>
<dbReference type="Pfam" id="PF13098">
    <property type="entry name" value="Thioredoxin_2"/>
    <property type="match status" value="1"/>
</dbReference>
<dbReference type="InterPro" id="IPR051470">
    <property type="entry name" value="Thiol:disulfide_interchange"/>
</dbReference>
<keyword evidence="4 7" id="KW-0574">Periplasm</keyword>
<evidence type="ECO:0000259" key="8">
    <source>
        <dbReference type="Pfam" id="PF10411"/>
    </source>
</evidence>
<proteinExistence type="inferred from homology"/>
<evidence type="ECO:0000256" key="7">
    <source>
        <dbReference type="RuleBase" id="RU364038"/>
    </source>
</evidence>
<reference evidence="10" key="2">
    <citation type="submission" date="2020-09" db="EMBL/GenBank/DDBJ databases">
        <authorList>
            <person name="Sun Q."/>
            <person name="Kim S."/>
        </authorList>
    </citation>
    <scope>NUCLEOTIDE SEQUENCE</scope>
    <source>
        <strain evidence="10">KCTC 32337</strain>
    </source>
</reference>
<dbReference type="InterPro" id="IPR009094">
    <property type="entry name" value="DiS-bond_isomerase_DsbC/G_N_sf"/>
</dbReference>
<comment type="similarity">
    <text evidence="2 7">Belongs to the thioredoxin family. DsbC subfamily.</text>
</comment>
<dbReference type="InterPro" id="IPR012336">
    <property type="entry name" value="Thioredoxin-like_fold"/>
</dbReference>
<gene>
    <name evidence="10" type="primary">dsbC</name>
    <name evidence="10" type="ORF">GCM10011274_04230</name>
</gene>
<feature type="signal peptide" evidence="7">
    <location>
        <begin position="1"/>
        <end position="42"/>
    </location>
</feature>
<evidence type="ECO:0000256" key="4">
    <source>
        <dbReference type="ARBA" id="ARBA00022764"/>
    </source>
</evidence>
<keyword evidence="6 7" id="KW-0676">Redox-active center</keyword>
<evidence type="ECO:0000256" key="6">
    <source>
        <dbReference type="ARBA" id="ARBA00023284"/>
    </source>
</evidence>
<dbReference type="InterPro" id="IPR036249">
    <property type="entry name" value="Thioredoxin-like_sf"/>
</dbReference>
<reference evidence="10" key="1">
    <citation type="journal article" date="2014" name="Int. J. Syst. Evol. Microbiol.">
        <title>Complete genome sequence of Corynebacterium casei LMG S-19264T (=DSM 44701T), isolated from a smear-ripened cheese.</title>
        <authorList>
            <consortium name="US DOE Joint Genome Institute (JGI-PGF)"/>
            <person name="Walter F."/>
            <person name="Albersmeier A."/>
            <person name="Kalinowski J."/>
            <person name="Ruckert C."/>
        </authorList>
    </citation>
    <scope>NUCLEOTIDE SEQUENCE</scope>
    <source>
        <strain evidence="10">KCTC 32337</strain>
    </source>
</reference>
<evidence type="ECO:0000256" key="2">
    <source>
        <dbReference type="ARBA" id="ARBA00009813"/>
    </source>
</evidence>
<evidence type="ECO:0000256" key="1">
    <source>
        <dbReference type="ARBA" id="ARBA00004418"/>
    </source>
</evidence>
<feature type="domain" description="Disulphide bond isomerase DsbC/G N-terminal" evidence="8">
    <location>
        <begin position="46"/>
        <end position="110"/>
    </location>
</feature>
<dbReference type="Proteomes" id="UP000622604">
    <property type="component" value="Unassembled WGS sequence"/>
</dbReference>
<dbReference type="EMBL" id="BMZC01000001">
    <property type="protein sequence ID" value="GGZ49356.1"/>
    <property type="molecule type" value="Genomic_DNA"/>
</dbReference>
<comment type="subcellular location">
    <subcellularLocation>
        <location evidence="1 7">Periplasm</location>
    </subcellularLocation>
</comment>
<dbReference type="SUPFAM" id="SSF54423">
    <property type="entry name" value="DsbC/DsbG N-terminal domain-like"/>
    <property type="match status" value="1"/>
</dbReference>
<dbReference type="PANTHER" id="PTHR35272:SF3">
    <property type="entry name" value="THIOL:DISULFIDE INTERCHANGE PROTEIN DSBC"/>
    <property type="match status" value="1"/>
</dbReference>
<evidence type="ECO:0000256" key="5">
    <source>
        <dbReference type="ARBA" id="ARBA00023157"/>
    </source>
</evidence>
<feature type="domain" description="Thioredoxin-like fold" evidence="9">
    <location>
        <begin position="135"/>
        <end position="256"/>
    </location>
</feature>
<evidence type="ECO:0000313" key="11">
    <source>
        <dbReference type="Proteomes" id="UP000622604"/>
    </source>
</evidence>
<dbReference type="Gene3D" id="3.10.450.70">
    <property type="entry name" value="Disulphide bond isomerase, DsbC/G, N-terminal"/>
    <property type="match status" value="1"/>
</dbReference>
<feature type="chain" id="PRO_5034278343" description="Thiol:disulfide interchange protein" evidence="7">
    <location>
        <begin position="43"/>
        <end position="261"/>
    </location>
</feature>
<dbReference type="AlphaFoldDB" id="A0A8H9LYI8"/>
<dbReference type="PANTHER" id="PTHR35272">
    <property type="entry name" value="THIOL:DISULFIDE INTERCHANGE PROTEIN DSBC-RELATED"/>
    <property type="match status" value="1"/>
</dbReference>
<dbReference type="Pfam" id="PF10411">
    <property type="entry name" value="DsbC_N"/>
    <property type="match status" value="1"/>
</dbReference>
<organism evidence="10 11">
    <name type="scientific">Paraglaciecola chathamensis</name>
    <dbReference type="NCBI Taxonomy" id="368405"/>
    <lineage>
        <taxon>Bacteria</taxon>
        <taxon>Pseudomonadati</taxon>
        <taxon>Pseudomonadota</taxon>
        <taxon>Gammaproteobacteria</taxon>
        <taxon>Alteromonadales</taxon>
        <taxon>Alteromonadaceae</taxon>
        <taxon>Paraglaciecola</taxon>
    </lineage>
</organism>
<evidence type="ECO:0000256" key="3">
    <source>
        <dbReference type="ARBA" id="ARBA00022729"/>
    </source>
</evidence>
<protein>
    <recommendedName>
        <fullName evidence="7">Thiol:disulfide interchange protein</fullName>
    </recommendedName>
</protein>
<evidence type="ECO:0000313" key="10">
    <source>
        <dbReference type="EMBL" id="GGZ49356.1"/>
    </source>
</evidence>
<dbReference type="SUPFAM" id="SSF52833">
    <property type="entry name" value="Thioredoxin-like"/>
    <property type="match status" value="1"/>
</dbReference>
<name>A0A8H9LYI8_9ALTE</name>